<keyword evidence="4 7" id="KW-0238">DNA-binding</keyword>
<dbReference type="FunFam" id="3.40.50.2300:FF:000001">
    <property type="entry name" value="DNA-binding response regulator PhoB"/>
    <property type="match status" value="1"/>
</dbReference>
<keyword evidence="11" id="KW-1185">Reference proteome</keyword>
<dbReference type="InterPro" id="IPR011006">
    <property type="entry name" value="CheY-like_superfamily"/>
</dbReference>
<dbReference type="Gene3D" id="1.10.10.10">
    <property type="entry name" value="Winged helix-like DNA-binding domain superfamily/Winged helix DNA-binding domain"/>
    <property type="match status" value="1"/>
</dbReference>
<dbReference type="PANTHER" id="PTHR48111:SF22">
    <property type="entry name" value="REGULATOR OF RPOS"/>
    <property type="match status" value="1"/>
</dbReference>
<dbReference type="InterPro" id="IPR001867">
    <property type="entry name" value="OmpR/PhoB-type_DNA-bd"/>
</dbReference>
<dbReference type="GO" id="GO:0000156">
    <property type="term" value="F:phosphorelay response regulator activity"/>
    <property type="evidence" value="ECO:0007669"/>
    <property type="project" value="TreeGrafter"/>
</dbReference>
<dbReference type="Pfam" id="PF00486">
    <property type="entry name" value="Trans_reg_C"/>
    <property type="match status" value="1"/>
</dbReference>
<proteinExistence type="predicted"/>
<evidence type="ECO:0000256" key="4">
    <source>
        <dbReference type="ARBA" id="ARBA00023125"/>
    </source>
</evidence>
<dbReference type="STRING" id="1423810.FD19_GL001508"/>
<dbReference type="Pfam" id="PF00072">
    <property type="entry name" value="Response_reg"/>
    <property type="match status" value="1"/>
</dbReference>
<dbReference type="InterPro" id="IPR036388">
    <property type="entry name" value="WH-like_DNA-bd_sf"/>
</dbReference>
<dbReference type="GO" id="GO:0006355">
    <property type="term" value="P:regulation of DNA-templated transcription"/>
    <property type="evidence" value="ECO:0007669"/>
    <property type="project" value="InterPro"/>
</dbReference>
<dbReference type="GO" id="GO:0032993">
    <property type="term" value="C:protein-DNA complex"/>
    <property type="evidence" value="ECO:0007669"/>
    <property type="project" value="TreeGrafter"/>
</dbReference>
<dbReference type="SMART" id="SM00448">
    <property type="entry name" value="REC"/>
    <property type="match status" value="1"/>
</dbReference>
<dbReference type="PROSITE" id="PS51755">
    <property type="entry name" value="OMPR_PHOB"/>
    <property type="match status" value="1"/>
</dbReference>
<sequence length="252" mass="28772">MTYIEGDDLRTMQNKIGEINLKTTLLLVEDEEGLADSLKTEFELEGFNVIWANDGLTALDLFHRDEAQINLIILDWMLPHLDGFSVLRRIRKSSQIPIIMLTARDYIGDKVAGLTGGADDYVTKPFEMEELIARVEVALRHRQSTDNPVKTYTVGDLTVDTGSKRVTRDSRIIPLTQREYELLIALISNQNEPCSREELLDTVWGVDFDGQPNILDVYVRNLRNKIDLPDRQKLIHTVRGVGYMLSQNVVER</sequence>
<keyword evidence="2" id="KW-0902">Two-component regulatory system</keyword>
<feature type="domain" description="Response regulatory" evidence="8">
    <location>
        <begin position="24"/>
        <end position="139"/>
    </location>
</feature>
<dbReference type="AlphaFoldDB" id="A0A0R2C4X9"/>
<dbReference type="InterPro" id="IPR039420">
    <property type="entry name" value="WalR-like"/>
</dbReference>
<feature type="domain" description="OmpR/PhoB-type" evidence="9">
    <location>
        <begin position="149"/>
        <end position="247"/>
    </location>
</feature>
<evidence type="ECO:0000256" key="2">
    <source>
        <dbReference type="ARBA" id="ARBA00023012"/>
    </source>
</evidence>
<dbReference type="CDD" id="cd17574">
    <property type="entry name" value="REC_OmpR"/>
    <property type="match status" value="1"/>
</dbReference>
<keyword evidence="5" id="KW-0804">Transcription</keyword>
<protein>
    <submittedName>
        <fullName evidence="10">Response regulator</fullName>
    </submittedName>
</protein>
<dbReference type="SUPFAM" id="SSF46894">
    <property type="entry name" value="C-terminal effector domain of the bipartite response regulators"/>
    <property type="match status" value="1"/>
</dbReference>
<name>A0A0R2C4X9_9LACO</name>
<feature type="DNA-binding region" description="OmpR/PhoB-type" evidence="7">
    <location>
        <begin position="149"/>
        <end position="247"/>
    </location>
</feature>
<dbReference type="InterPro" id="IPR016032">
    <property type="entry name" value="Sig_transdc_resp-reg_C-effctor"/>
</dbReference>
<evidence type="ECO:0000259" key="8">
    <source>
        <dbReference type="PROSITE" id="PS50110"/>
    </source>
</evidence>
<dbReference type="SMART" id="SM00862">
    <property type="entry name" value="Trans_reg_C"/>
    <property type="match status" value="1"/>
</dbReference>
<dbReference type="Proteomes" id="UP000051789">
    <property type="component" value="Unassembled WGS sequence"/>
</dbReference>
<keyword evidence="3" id="KW-0805">Transcription regulation</keyword>
<reference evidence="10 11" key="1">
    <citation type="journal article" date="2015" name="Genome Announc.">
        <title>Expanding the biotechnology potential of lactobacilli through comparative genomics of 213 strains and associated genera.</title>
        <authorList>
            <person name="Sun Z."/>
            <person name="Harris H.M."/>
            <person name="McCann A."/>
            <person name="Guo C."/>
            <person name="Argimon S."/>
            <person name="Zhang W."/>
            <person name="Yang X."/>
            <person name="Jeffery I.B."/>
            <person name="Cooney J.C."/>
            <person name="Kagawa T.F."/>
            <person name="Liu W."/>
            <person name="Song Y."/>
            <person name="Salvetti E."/>
            <person name="Wrobel A."/>
            <person name="Rasinkangas P."/>
            <person name="Parkhill J."/>
            <person name="Rea M.C."/>
            <person name="O'Sullivan O."/>
            <person name="Ritari J."/>
            <person name="Douillard F.P."/>
            <person name="Paul Ross R."/>
            <person name="Yang R."/>
            <person name="Briner A.E."/>
            <person name="Felis G.E."/>
            <person name="de Vos W.M."/>
            <person name="Barrangou R."/>
            <person name="Klaenhammer T.R."/>
            <person name="Caufield P.W."/>
            <person name="Cui Y."/>
            <person name="Zhang H."/>
            <person name="O'Toole P.W."/>
        </authorList>
    </citation>
    <scope>NUCLEOTIDE SEQUENCE [LARGE SCALE GENOMIC DNA]</scope>
    <source>
        <strain evidence="10 11">DSM 22698</strain>
    </source>
</reference>
<dbReference type="EMBL" id="AYZK01000004">
    <property type="protein sequence ID" value="KRM86927.1"/>
    <property type="molecule type" value="Genomic_DNA"/>
</dbReference>
<accession>A0A0R2C4X9</accession>
<gene>
    <name evidence="10" type="ORF">FD19_GL001508</name>
</gene>
<dbReference type="GO" id="GO:0000976">
    <property type="term" value="F:transcription cis-regulatory region binding"/>
    <property type="evidence" value="ECO:0007669"/>
    <property type="project" value="TreeGrafter"/>
</dbReference>
<keyword evidence="1 6" id="KW-0597">Phosphoprotein</keyword>
<dbReference type="FunFam" id="1.10.10.10:FF:000005">
    <property type="entry name" value="Two-component system response regulator"/>
    <property type="match status" value="1"/>
</dbReference>
<organism evidence="10 11">
    <name type="scientific">Lacticaseibacillus thailandensis DSM 22698 = JCM 13996</name>
    <dbReference type="NCBI Taxonomy" id="1423810"/>
    <lineage>
        <taxon>Bacteria</taxon>
        <taxon>Bacillati</taxon>
        <taxon>Bacillota</taxon>
        <taxon>Bacilli</taxon>
        <taxon>Lactobacillales</taxon>
        <taxon>Lactobacillaceae</taxon>
        <taxon>Lacticaseibacillus</taxon>
    </lineage>
</organism>
<evidence type="ECO:0000256" key="1">
    <source>
        <dbReference type="ARBA" id="ARBA00022553"/>
    </source>
</evidence>
<dbReference type="GO" id="GO:0005829">
    <property type="term" value="C:cytosol"/>
    <property type="evidence" value="ECO:0007669"/>
    <property type="project" value="TreeGrafter"/>
</dbReference>
<comment type="caution">
    <text evidence="10">The sequence shown here is derived from an EMBL/GenBank/DDBJ whole genome shotgun (WGS) entry which is preliminary data.</text>
</comment>
<dbReference type="Gene3D" id="6.10.250.690">
    <property type="match status" value="1"/>
</dbReference>
<dbReference type="Gene3D" id="3.40.50.2300">
    <property type="match status" value="1"/>
</dbReference>
<evidence type="ECO:0000259" key="9">
    <source>
        <dbReference type="PROSITE" id="PS51755"/>
    </source>
</evidence>
<evidence type="ECO:0000256" key="3">
    <source>
        <dbReference type="ARBA" id="ARBA00023015"/>
    </source>
</evidence>
<evidence type="ECO:0000256" key="6">
    <source>
        <dbReference type="PROSITE-ProRule" id="PRU00169"/>
    </source>
</evidence>
<dbReference type="PATRIC" id="fig|1423810.4.peg.1550"/>
<dbReference type="InterPro" id="IPR001789">
    <property type="entry name" value="Sig_transdc_resp-reg_receiver"/>
</dbReference>
<dbReference type="CDD" id="cd00383">
    <property type="entry name" value="trans_reg_C"/>
    <property type="match status" value="1"/>
</dbReference>
<feature type="modified residue" description="4-aspartylphosphate" evidence="6">
    <location>
        <position position="75"/>
    </location>
</feature>
<dbReference type="SUPFAM" id="SSF52172">
    <property type="entry name" value="CheY-like"/>
    <property type="match status" value="1"/>
</dbReference>
<dbReference type="PANTHER" id="PTHR48111">
    <property type="entry name" value="REGULATOR OF RPOS"/>
    <property type="match status" value="1"/>
</dbReference>
<evidence type="ECO:0000313" key="10">
    <source>
        <dbReference type="EMBL" id="KRM86927.1"/>
    </source>
</evidence>
<evidence type="ECO:0000256" key="5">
    <source>
        <dbReference type="ARBA" id="ARBA00023163"/>
    </source>
</evidence>
<evidence type="ECO:0000313" key="11">
    <source>
        <dbReference type="Proteomes" id="UP000051789"/>
    </source>
</evidence>
<evidence type="ECO:0000256" key="7">
    <source>
        <dbReference type="PROSITE-ProRule" id="PRU01091"/>
    </source>
</evidence>
<dbReference type="PROSITE" id="PS50110">
    <property type="entry name" value="RESPONSE_REGULATORY"/>
    <property type="match status" value="1"/>
</dbReference>